<gene>
    <name evidence="2" type="ORF">EIY87_07020</name>
</gene>
<feature type="transmembrane region" description="Helical" evidence="1">
    <location>
        <begin position="57"/>
        <end position="78"/>
    </location>
</feature>
<evidence type="ECO:0000256" key="1">
    <source>
        <dbReference type="SAM" id="Phobius"/>
    </source>
</evidence>
<protein>
    <submittedName>
        <fullName evidence="2">Uncharacterized protein</fullName>
    </submittedName>
</protein>
<accession>A0A427THI9</accession>
<dbReference type="Proteomes" id="UP000267081">
    <property type="component" value="Unassembled WGS sequence"/>
</dbReference>
<reference evidence="2 3" key="1">
    <citation type="submission" date="2018-12" db="EMBL/GenBank/DDBJ databases">
        <title>Amycolatopsis eburnea sp. nov. actinomycete associate with arbuscular mycorrhiza fungal spore.</title>
        <authorList>
            <person name="Lumyong S."/>
            <person name="Chaiya L."/>
        </authorList>
    </citation>
    <scope>NUCLEOTIDE SEQUENCE [LARGE SCALE GENOMIC DNA]</scope>
    <source>
        <strain evidence="2 3">GLM-1</strain>
    </source>
</reference>
<dbReference type="OrthoDB" id="3611427at2"/>
<dbReference type="AlphaFoldDB" id="A0A427THI9"/>
<feature type="transmembrane region" description="Helical" evidence="1">
    <location>
        <begin position="6"/>
        <end position="36"/>
    </location>
</feature>
<proteinExistence type="predicted"/>
<feature type="transmembrane region" description="Helical" evidence="1">
    <location>
        <begin position="117"/>
        <end position="135"/>
    </location>
</feature>
<evidence type="ECO:0000313" key="2">
    <source>
        <dbReference type="EMBL" id="RSD22897.1"/>
    </source>
</evidence>
<evidence type="ECO:0000313" key="3">
    <source>
        <dbReference type="Proteomes" id="UP000267081"/>
    </source>
</evidence>
<comment type="caution">
    <text evidence="2">The sequence shown here is derived from an EMBL/GenBank/DDBJ whole genome shotgun (WGS) entry which is preliminary data.</text>
</comment>
<sequence>MTRGKAAAVSAGVAVLVAAFAIGPFALFTGAVWGLVAGCRRYTRRFAGGGSGLKYHLAAFGVLYLVPVGVAATAYLGLSAYLRWFADTSGTGWLISLQRFFEAVSKFFSEHLKLSEFSVFAALIGVYLLTCLLLARRSDGWRGRAAAGLGRGADFYTKYSGPAAAGLATLASLSLFGMQLGVPATDLQVKFKIAQQGYADVTRKIEADLTQRVAGKLYGKVEASLPQAYRDALAVRRTDLAGVAEAARSSAERAKSGYDVAVPVVDEALRAEALGRQRADALAPEVRVDGAGAREAPPGITPEQVAAAEAAVGARPAEPGIDLVADGRKKVSLQVEKVATERILAVTKPVTEAVPILEPLVQAFAEAADKTLQDRLSPLYDRLAEIAVRSPRDFAAAVDREAAGLVDRTDVSRPVAAAAPRAEEAARAFQASVSALRAAPGQLDQKVTEVIQARTPPPVLDPSGRLRLTFPEIPPLRLTPPDYFRLPYSYDPGRYSSTLPDRFTVPPETARVPRIAPPPRVSPRIFFW</sequence>
<organism evidence="2 3">
    <name type="scientific">Amycolatopsis eburnea</name>
    <dbReference type="NCBI Taxonomy" id="2267691"/>
    <lineage>
        <taxon>Bacteria</taxon>
        <taxon>Bacillati</taxon>
        <taxon>Actinomycetota</taxon>
        <taxon>Actinomycetes</taxon>
        <taxon>Pseudonocardiales</taxon>
        <taxon>Pseudonocardiaceae</taxon>
        <taxon>Amycolatopsis</taxon>
    </lineage>
</organism>
<keyword evidence="1" id="KW-0812">Transmembrane</keyword>
<keyword evidence="1" id="KW-1133">Transmembrane helix</keyword>
<keyword evidence="3" id="KW-1185">Reference proteome</keyword>
<keyword evidence="1" id="KW-0472">Membrane</keyword>
<dbReference type="RefSeq" id="WP_125306841.1">
    <property type="nucleotide sequence ID" value="NZ_RSEC01000024.1"/>
</dbReference>
<dbReference type="EMBL" id="RSEC01000024">
    <property type="protein sequence ID" value="RSD22897.1"/>
    <property type="molecule type" value="Genomic_DNA"/>
</dbReference>
<name>A0A427THI9_9PSEU</name>